<dbReference type="InterPro" id="IPR011701">
    <property type="entry name" value="MFS"/>
</dbReference>
<keyword evidence="4 8" id="KW-1133">Transmembrane helix</keyword>
<comment type="similarity">
    <text evidence="6">Belongs to the major facilitator superfamily. Spinster (TC 2.A.1.49) family.</text>
</comment>
<evidence type="ECO:0000256" key="1">
    <source>
        <dbReference type="ARBA" id="ARBA00004141"/>
    </source>
</evidence>
<dbReference type="Proteomes" id="UP001314263">
    <property type="component" value="Unassembled WGS sequence"/>
</dbReference>
<feature type="region of interest" description="Disordered" evidence="7">
    <location>
        <begin position="1"/>
        <end position="25"/>
    </location>
</feature>
<keyword evidence="11" id="KW-1185">Reference proteome</keyword>
<dbReference type="GO" id="GO:0022857">
    <property type="term" value="F:transmembrane transporter activity"/>
    <property type="evidence" value="ECO:0007669"/>
    <property type="project" value="InterPro"/>
</dbReference>
<evidence type="ECO:0000259" key="9">
    <source>
        <dbReference type="PROSITE" id="PS50850"/>
    </source>
</evidence>
<evidence type="ECO:0000256" key="4">
    <source>
        <dbReference type="ARBA" id="ARBA00022989"/>
    </source>
</evidence>
<evidence type="ECO:0000256" key="6">
    <source>
        <dbReference type="ARBA" id="ARBA00024338"/>
    </source>
</evidence>
<dbReference type="PROSITE" id="PS50850">
    <property type="entry name" value="MFS"/>
    <property type="match status" value="1"/>
</dbReference>
<dbReference type="InterPro" id="IPR044770">
    <property type="entry name" value="MFS_spinster-like"/>
</dbReference>
<dbReference type="SUPFAM" id="SSF103473">
    <property type="entry name" value="MFS general substrate transporter"/>
    <property type="match status" value="1"/>
</dbReference>
<keyword evidence="3 8" id="KW-0812">Transmembrane</keyword>
<dbReference type="GO" id="GO:0016020">
    <property type="term" value="C:membrane"/>
    <property type="evidence" value="ECO:0007669"/>
    <property type="project" value="UniProtKB-SubCell"/>
</dbReference>
<feature type="transmembrane region" description="Helical" evidence="8">
    <location>
        <begin position="449"/>
        <end position="472"/>
    </location>
</feature>
<evidence type="ECO:0000256" key="2">
    <source>
        <dbReference type="ARBA" id="ARBA00022448"/>
    </source>
</evidence>
<reference evidence="10 11" key="1">
    <citation type="submission" date="2023-10" db="EMBL/GenBank/DDBJ databases">
        <authorList>
            <person name="Maclean D."/>
            <person name="Macfadyen A."/>
        </authorList>
    </citation>
    <scope>NUCLEOTIDE SEQUENCE [LARGE SCALE GENOMIC DNA]</scope>
</reference>
<feature type="transmembrane region" description="Helical" evidence="8">
    <location>
        <begin position="300"/>
        <end position="319"/>
    </location>
</feature>
<keyword evidence="2" id="KW-0813">Transport</keyword>
<proteinExistence type="inferred from homology"/>
<dbReference type="PANTHER" id="PTHR23505">
    <property type="entry name" value="SPINSTER"/>
    <property type="match status" value="1"/>
</dbReference>
<dbReference type="Pfam" id="PF07690">
    <property type="entry name" value="MFS_1"/>
    <property type="match status" value="1"/>
</dbReference>
<evidence type="ECO:0000256" key="3">
    <source>
        <dbReference type="ARBA" id="ARBA00022692"/>
    </source>
</evidence>
<dbReference type="PANTHER" id="PTHR23505:SF52">
    <property type="entry name" value="MAJOR FACILITATOR SUPERFAMILY PROTEIN"/>
    <property type="match status" value="1"/>
</dbReference>
<dbReference type="Gene3D" id="1.20.1250.20">
    <property type="entry name" value="MFS general substrate transporter like domains"/>
    <property type="match status" value="2"/>
</dbReference>
<name>A0AAV1IID9_9CHLO</name>
<dbReference type="EMBL" id="CAUYUE010000016">
    <property type="protein sequence ID" value="CAK0787007.1"/>
    <property type="molecule type" value="Genomic_DNA"/>
</dbReference>
<dbReference type="AlphaFoldDB" id="A0AAV1IID9"/>
<evidence type="ECO:0000256" key="5">
    <source>
        <dbReference type="ARBA" id="ARBA00023136"/>
    </source>
</evidence>
<evidence type="ECO:0000313" key="11">
    <source>
        <dbReference type="Proteomes" id="UP001314263"/>
    </source>
</evidence>
<protein>
    <recommendedName>
        <fullName evidence="9">Major facilitator superfamily (MFS) profile domain-containing protein</fullName>
    </recommendedName>
</protein>
<evidence type="ECO:0000256" key="7">
    <source>
        <dbReference type="SAM" id="MobiDB-lite"/>
    </source>
</evidence>
<dbReference type="InterPro" id="IPR020846">
    <property type="entry name" value="MFS_dom"/>
</dbReference>
<comment type="subcellular location">
    <subcellularLocation>
        <location evidence="1">Membrane</location>
        <topology evidence="1">Multi-pass membrane protein</topology>
    </subcellularLocation>
</comment>
<feature type="domain" description="Major facilitator superfamily (MFS) profile" evidence="9">
    <location>
        <begin position="49"/>
        <end position="480"/>
    </location>
</feature>
<accession>A0AAV1IID9</accession>
<feature type="transmembrane region" description="Helical" evidence="8">
    <location>
        <begin position="331"/>
        <end position="351"/>
    </location>
</feature>
<feature type="region of interest" description="Disordered" evidence="7">
    <location>
        <begin position="502"/>
        <end position="524"/>
    </location>
</feature>
<feature type="transmembrane region" description="Helical" evidence="8">
    <location>
        <begin position="363"/>
        <end position="380"/>
    </location>
</feature>
<feature type="compositionally biased region" description="Polar residues" evidence="7">
    <location>
        <begin position="1"/>
        <end position="12"/>
    </location>
</feature>
<feature type="transmembrane region" description="Helical" evidence="8">
    <location>
        <begin position="264"/>
        <end position="288"/>
    </location>
</feature>
<evidence type="ECO:0000313" key="10">
    <source>
        <dbReference type="EMBL" id="CAK0787007.1"/>
    </source>
</evidence>
<feature type="transmembrane region" description="Helical" evidence="8">
    <location>
        <begin position="140"/>
        <end position="161"/>
    </location>
</feature>
<feature type="transmembrane region" description="Helical" evidence="8">
    <location>
        <begin position="173"/>
        <end position="196"/>
    </location>
</feature>
<feature type="transmembrane region" description="Helical" evidence="8">
    <location>
        <begin position="208"/>
        <end position="227"/>
    </location>
</feature>
<evidence type="ECO:0000256" key="8">
    <source>
        <dbReference type="SAM" id="Phobius"/>
    </source>
</evidence>
<comment type="caution">
    <text evidence="10">The sequence shown here is derived from an EMBL/GenBank/DDBJ whole genome shotgun (WGS) entry which is preliminary data.</text>
</comment>
<keyword evidence="5 8" id="KW-0472">Membrane</keyword>
<dbReference type="InterPro" id="IPR036259">
    <property type="entry name" value="MFS_trans_sf"/>
</dbReference>
<gene>
    <name evidence="10" type="ORF">CVIRNUC_010223</name>
</gene>
<feature type="transmembrane region" description="Helical" evidence="8">
    <location>
        <begin position="113"/>
        <end position="133"/>
    </location>
</feature>
<sequence>MNIESASSSIRQSLKMRKQDAPEGLNASQQLVHSETPDDNSLQRHRLKTVALINLAGMMERMDEQILPAVYNALGKAFDASPTALGYLTLSRALVQAFASPLGGIAGHYCNRIHVTAAGCLLWGIMTAGFGFCSSVSEGLFFWGMNGIGLALVIPSGQSLIADYYNAASRGSAFGALYLTSALGGMGGSIMATNLGEMTIGGVAGWKVTFWLVAAISVLIGLCNLALGKDPAWDFAAAQHRASKPASLRTLTELIWKMLKIPTFALIIVQGIVGSIPWTALVFFTLYLQLLGMSDFAASVLMALFLGSTALGGLLGGYVGDLAAKRYPHHGRIFACQFSVAVGIPFSLLILKGLPANGRPETVYTYAIVLVIFGLLKSWAGPCCNNPVFAEIVPPNMRNMVYAFDRCFEGALAACAAPLVGRLAERMFGFTGAATRSGDPEKDLERASALGSSLMVFLIVPWTLCLIAYSFLHLSYPRDKRHAAQAAQAEAADGAVNGHLASAGSGLGDSEDSELIPKDRRRLL</sequence>
<organism evidence="10 11">
    <name type="scientific">Coccomyxa viridis</name>
    <dbReference type="NCBI Taxonomy" id="1274662"/>
    <lineage>
        <taxon>Eukaryota</taxon>
        <taxon>Viridiplantae</taxon>
        <taxon>Chlorophyta</taxon>
        <taxon>core chlorophytes</taxon>
        <taxon>Trebouxiophyceae</taxon>
        <taxon>Trebouxiophyceae incertae sedis</taxon>
        <taxon>Coccomyxaceae</taxon>
        <taxon>Coccomyxa</taxon>
    </lineage>
</organism>